<comment type="caution">
    <text evidence="5">The sequence shown here is derived from an EMBL/GenBank/DDBJ whole genome shotgun (WGS) entry which is preliminary data.</text>
</comment>
<name>A0ABQ8UI51_9EUKA</name>
<feature type="domain" description="DUF4200" evidence="4">
    <location>
        <begin position="95"/>
        <end position="211"/>
    </location>
</feature>
<keyword evidence="6" id="KW-1185">Reference proteome</keyword>
<feature type="region of interest" description="Disordered" evidence="3">
    <location>
        <begin position="440"/>
        <end position="521"/>
    </location>
</feature>
<dbReference type="Proteomes" id="UP001141327">
    <property type="component" value="Unassembled WGS sequence"/>
</dbReference>
<dbReference type="InterPro" id="IPR025252">
    <property type="entry name" value="DUF4200"/>
</dbReference>
<evidence type="ECO:0000313" key="6">
    <source>
        <dbReference type="Proteomes" id="UP001141327"/>
    </source>
</evidence>
<feature type="region of interest" description="Disordered" evidence="3">
    <location>
        <begin position="22"/>
        <end position="88"/>
    </location>
</feature>
<feature type="compositionally biased region" description="Basic and acidic residues" evidence="3">
    <location>
        <begin position="440"/>
        <end position="468"/>
    </location>
</feature>
<keyword evidence="1 2" id="KW-0175">Coiled coil</keyword>
<protein>
    <recommendedName>
        <fullName evidence="4">DUF4200 domain-containing protein</fullName>
    </recommendedName>
</protein>
<accession>A0ABQ8UI51</accession>
<feature type="coiled-coil region" evidence="2">
    <location>
        <begin position="156"/>
        <end position="202"/>
    </location>
</feature>
<proteinExistence type="predicted"/>
<dbReference type="Pfam" id="PF13863">
    <property type="entry name" value="DUF4200"/>
    <property type="match status" value="1"/>
</dbReference>
<dbReference type="PANTHER" id="PTHR21683:SF3">
    <property type="entry name" value="CILIA AND FLAGELLA ASSOCIATED PROTEIN 100"/>
    <property type="match status" value="1"/>
</dbReference>
<evidence type="ECO:0000256" key="1">
    <source>
        <dbReference type="ARBA" id="ARBA00023054"/>
    </source>
</evidence>
<evidence type="ECO:0000259" key="4">
    <source>
        <dbReference type="Pfam" id="PF13863"/>
    </source>
</evidence>
<gene>
    <name evidence="5" type="ORF">PAPYR_6541</name>
</gene>
<evidence type="ECO:0000313" key="5">
    <source>
        <dbReference type="EMBL" id="KAJ4457863.1"/>
    </source>
</evidence>
<organism evidence="5 6">
    <name type="scientific">Paratrimastix pyriformis</name>
    <dbReference type="NCBI Taxonomy" id="342808"/>
    <lineage>
        <taxon>Eukaryota</taxon>
        <taxon>Metamonada</taxon>
        <taxon>Preaxostyla</taxon>
        <taxon>Paratrimastigidae</taxon>
        <taxon>Paratrimastix</taxon>
    </lineage>
</organism>
<evidence type="ECO:0000256" key="3">
    <source>
        <dbReference type="SAM" id="MobiDB-lite"/>
    </source>
</evidence>
<evidence type="ECO:0000256" key="2">
    <source>
        <dbReference type="SAM" id="Coils"/>
    </source>
</evidence>
<reference evidence="5" key="1">
    <citation type="journal article" date="2022" name="bioRxiv">
        <title>Genomics of Preaxostyla Flagellates Illuminates Evolutionary Transitions and the Path Towards Mitochondrial Loss.</title>
        <authorList>
            <person name="Novak L.V.F."/>
            <person name="Treitli S.C."/>
            <person name="Pyrih J."/>
            <person name="Halakuc P."/>
            <person name="Pipaliya S.V."/>
            <person name="Vacek V."/>
            <person name="Brzon O."/>
            <person name="Soukal P."/>
            <person name="Eme L."/>
            <person name="Dacks J.B."/>
            <person name="Karnkowska A."/>
            <person name="Elias M."/>
            <person name="Hampl V."/>
        </authorList>
    </citation>
    <scope>NUCLEOTIDE SEQUENCE</scope>
    <source>
        <strain evidence="5">RCP-MX</strain>
    </source>
</reference>
<sequence>MQDDPAQDSPFAVPKDSKLFVAINRERRRKKEEREQMLQMSILEKSKLHQPLSRRQLFEDMSDVPPVKLTPSRGVRSPQAPPPPRRERENVTDIIAKKRELFNLQLKLEINRSELQALDLSDKMQDSELQKREEDAEVGKALFDEYLKEIYNKSTLATTQKEAETQKKALREAKKIALEAKIKDLEAKIQQKEEQRRLYQEYKEFLDNLTPQDFKDEVAQQREQYRATHRAARLAAQAAVPPHQAVEHRLPHPGGYPPDYRLPHPGHYPPPLRGPRRLHHPGIATAPATATASVPPRLQWEATATVGTGGEEEDIDLEGWVEPIYFTKERGMKLNDIFAALEETSVELIQAKEEVVMAVENLKQELARQTEELHSRASLLNHRLESNTADVEGAEQRLHELALGRLTHLKTIEARLISFWTNPLFGFDPAAQPEKLKEALREGDRRRRQQFRKERAEQKKAEEKERTEASLARAQEPVRKRVGRPIMFRSAPKALPKKGGVQVEADPADLENQQFFAPDDE</sequence>
<feature type="region of interest" description="Disordered" evidence="3">
    <location>
        <begin position="239"/>
        <end position="258"/>
    </location>
</feature>
<dbReference type="InterPro" id="IPR051147">
    <property type="entry name" value="CFAP_domain-containing"/>
</dbReference>
<dbReference type="EMBL" id="JAPMOS010000038">
    <property type="protein sequence ID" value="KAJ4457863.1"/>
    <property type="molecule type" value="Genomic_DNA"/>
</dbReference>
<dbReference type="PANTHER" id="PTHR21683">
    <property type="entry name" value="COILED-COIL DOMAIN-CONTAINING PROTEIN 42 LIKE-2-LIKE-RELATED"/>
    <property type="match status" value="1"/>
</dbReference>